<evidence type="ECO:0000313" key="2">
    <source>
        <dbReference type="Proteomes" id="UP000000430"/>
    </source>
</evidence>
<name>Q6FFP1_ACIAD</name>
<dbReference type="KEGG" id="aci:ACIAD0141"/>
<dbReference type="HOGENOM" id="CLU_3245700_0_0_6"/>
<gene>
    <name evidence="1" type="ordered locus">ACIAD0141</name>
</gene>
<dbReference type="Proteomes" id="UP000000430">
    <property type="component" value="Chromosome"/>
</dbReference>
<protein>
    <submittedName>
        <fullName evidence="1">Uncharacterized protein</fullName>
    </submittedName>
</protein>
<accession>Q6FFP1</accession>
<evidence type="ECO:0000313" key="1">
    <source>
        <dbReference type="EMBL" id="CAG67116.1"/>
    </source>
</evidence>
<dbReference type="EMBL" id="CR543861">
    <property type="protein sequence ID" value="CAG67116.1"/>
    <property type="molecule type" value="Genomic_DNA"/>
</dbReference>
<dbReference type="AlphaFoldDB" id="Q6FFP1"/>
<reference evidence="1 2" key="1">
    <citation type="journal article" date="2004" name="Nucleic Acids Res.">
        <title>Unique features revealed by the genome sequence of Acinetobacter sp. ADP1, a versatile and naturally transformation competent bacterium.</title>
        <authorList>
            <person name="Barbe V."/>
            <person name="Vallenet D."/>
            <person name="Fonknechten N."/>
            <person name="Kreimeyer A."/>
            <person name="Oztas S."/>
            <person name="Labarre L."/>
            <person name="Cruveiller S."/>
            <person name="Robert C."/>
            <person name="Duprat S."/>
            <person name="Wincker P."/>
            <person name="Ornston L.N."/>
            <person name="Weissenbach J."/>
            <person name="Marliere P."/>
            <person name="Cohen G.N."/>
            <person name="Medigue C."/>
        </authorList>
    </citation>
    <scope>NUCLEOTIDE SEQUENCE [LARGE SCALE GENOMIC DNA]</scope>
    <source>
        <strain evidence="2">ATCC 33305 / BD413 / ADP1</strain>
    </source>
</reference>
<proteinExistence type="predicted"/>
<organism evidence="1 2">
    <name type="scientific">Acinetobacter baylyi (strain ATCC 33305 / BD413 / ADP1)</name>
    <dbReference type="NCBI Taxonomy" id="62977"/>
    <lineage>
        <taxon>Bacteria</taxon>
        <taxon>Pseudomonadati</taxon>
        <taxon>Pseudomonadota</taxon>
        <taxon>Gammaproteobacteria</taxon>
        <taxon>Moraxellales</taxon>
        <taxon>Moraxellaceae</taxon>
        <taxon>Acinetobacter</taxon>
    </lineage>
</organism>
<sequence>MMLKMRFTELIAKLYVIKSTDVMVLNVRKTQRTGYTAMTFHP</sequence>